<sequence length="589" mass="60006">MGVGPSTASRLDKDLAADLPDDERYFGLENFGNTCYCNSVLQALYFCEPFRRRVLDYERQRKLGLSGVKDGIATGGDGEHASFGSDAAVAGGGGSGANLGAVAPVGGAAAAAAAAAAGGAAAHHRKTASGNGATLRNAVKSMGTAVGLVPNGHGGGGGAAAASGGANGAAASGNGGGGGVGGAGNGYPPSGAGDAGAGASAGGGAGAGSAAGNGPAGSGALVAPTAKREETMLSALSELFAAIASQKKRTGSYPPKAFVARLRQEKEVFRSYMHQDAHEFLNFILNDIVETLQREASEAARRRVGLPPLSAAAHRNAALGSANDLAGLEAAAASGHAAATAAAALANGGAAAAAGGAAAPGAGAGAGVGAPAPPTAPVRTFVHDLFEGHLSNEVRCLRCETITERVETFLDLSVDIEQNSSLTSCLRSFSSTELMCQANKYFCDGCGSLQEAERRIRFKRLPRILSLHLKRFKYVQTPRESVAKYKKLSYRVVFPLELRLCNTAADAEDGDRLYSLFAVVVHVGSGPNHGHYVSLIKSHGRWLLFDDDCVEVKDESELQTVFGSTSDELSVSSTEAGYILYYESVQPQR</sequence>
<dbReference type="Proteomes" id="UP000798662">
    <property type="component" value="Chromosome 1"/>
</dbReference>
<accession>A0ACC3BTK2</accession>
<comment type="caution">
    <text evidence="1">The sequence shown here is derived from an EMBL/GenBank/DDBJ whole genome shotgun (WGS) entry which is preliminary data.</text>
</comment>
<organism evidence="1 2">
    <name type="scientific">Pyropia yezoensis</name>
    <name type="common">Susabi-nori</name>
    <name type="synonym">Porphyra yezoensis</name>
    <dbReference type="NCBI Taxonomy" id="2788"/>
    <lineage>
        <taxon>Eukaryota</taxon>
        <taxon>Rhodophyta</taxon>
        <taxon>Bangiophyceae</taxon>
        <taxon>Bangiales</taxon>
        <taxon>Bangiaceae</taxon>
        <taxon>Pyropia</taxon>
    </lineage>
</organism>
<name>A0ACC3BTK2_PYRYE</name>
<protein>
    <submittedName>
        <fullName evidence="1">Uncharacterized protein</fullName>
    </submittedName>
</protein>
<reference evidence="1" key="1">
    <citation type="submission" date="2019-11" db="EMBL/GenBank/DDBJ databases">
        <title>Nori genome reveals adaptations in red seaweeds to the harsh intertidal environment.</title>
        <authorList>
            <person name="Wang D."/>
            <person name="Mao Y."/>
        </authorList>
    </citation>
    <scope>NUCLEOTIDE SEQUENCE</scope>
    <source>
        <tissue evidence="1">Gametophyte</tissue>
    </source>
</reference>
<evidence type="ECO:0000313" key="1">
    <source>
        <dbReference type="EMBL" id="KAK1861041.1"/>
    </source>
</evidence>
<gene>
    <name evidence="1" type="ORF">I4F81_003625</name>
</gene>
<dbReference type="EMBL" id="CM020618">
    <property type="protein sequence ID" value="KAK1861041.1"/>
    <property type="molecule type" value="Genomic_DNA"/>
</dbReference>
<keyword evidence="2" id="KW-1185">Reference proteome</keyword>
<proteinExistence type="predicted"/>
<evidence type="ECO:0000313" key="2">
    <source>
        <dbReference type="Proteomes" id="UP000798662"/>
    </source>
</evidence>